<proteinExistence type="predicted"/>
<evidence type="ECO:0000313" key="2">
    <source>
        <dbReference type="EMBL" id="QBI04858.1"/>
    </source>
</evidence>
<sequence>MLSFDDGPSGSRGDNSTARVLDTLDHNAVQDGIKAVFFTQTRHWHGGGTETGRALIRREHAAGHVVALHSATALHSNHRFMAAAELDESLRRGVDDLRELTGNAPRLVRPPFWAYDAATLEGYHRHGLRMLLTDLNANDGKIWGVNFSWHKRSNMLRMLADTRARWAAGTMQVVDGHTPVIVTFHDVNTYTARNLEVYLRILVDVARELDMPVAGKPFYDDHDALERAALASTVNSAAEHPRLPGLWNWLWQ</sequence>
<reference evidence="2 3" key="1">
    <citation type="submission" date="2019-02" db="EMBL/GenBank/DDBJ databases">
        <title>Draft Genome Sequences of Six Type Strains of the Genus Massilia.</title>
        <authorList>
            <person name="Miess H."/>
            <person name="Frediansyhah A."/>
            <person name="Gross H."/>
        </authorList>
    </citation>
    <scope>NUCLEOTIDE SEQUENCE [LARGE SCALE GENOMIC DNA]</scope>
    <source>
        <strain evidence="2 3">DSM 17472</strain>
    </source>
</reference>
<accession>A0ABX5S1N9</accession>
<dbReference type="InterPro" id="IPR011330">
    <property type="entry name" value="Glyco_hydro/deAcase_b/a-brl"/>
</dbReference>
<dbReference type="PROSITE" id="PS51677">
    <property type="entry name" value="NODB"/>
    <property type="match status" value="1"/>
</dbReference>
<dbReference type="SUPFAM" id="SSF88713">
    <property type="entry name" value="Glycoside hydrolase/deacetylase"/>
    <property type="match status" value="1"/>
</dbReference>
<dbReference type="Gene3D" id="3.20.20.370">
    <property type="entry name" value="Glycoside hydrolase/deacetylase"/>
    <property type="match status" value="1"/>
</dbReference>
<organism evidence="2 3">
    <name type="scientific">Pseudoduganella albidiflava</name>
    <dbReference type="NCBI Taxonomy" id="321983"/>
    <lineage>
        <taxon>Bacteria</taxon>
        <taxon>Pseudomonadati</taxon>
        <taxon>Pseudomonadota</taxon>
        <taxon>Betaproteobacteria</taxon>
        <taxon>Burkholderiales</taxon>
        <taxon>Oxalobacteraceae</taxon>
        <taxon>Telluria group</taxon>
        <taxon>Pseudoduganella</taxon>
    </lineage>
</organism>
<protein>
    <submittedName>
        <fullName evidence="2">Polysaccharide deacetylase family protein</fullName>
    </submittedName>
</protein>
<gene>
    <name evidence="2" type="ORF">EYF70_05660</name>
</gene>
<dbReference type="Pfam" id="PF01522">
    <property type="entry name" value="Polysacc_deac_1"/>
    <property type="match status" value="1"/>
</dbReference>
<dbReference type="EMBL" id="CP036401">
    <property type="protein sequence ID" value="QBI04858.1"/>
    <property type="molecule type" value="Genomic_DNA"/>
</dbReference>
<dbReference type="InterPro" id="IPR050248">
    <property type="entry name" value="Polysacc_deacetylase_ArnD"/>
</dbReference>
<evidence type="ECO:0000259" key="1">
    <source>
        <dbReference type="PROSITE" id="PS51677"/>
    </source>
</evidence>
<dbReference type="PANTHER" id="PTHR10587:SF137">
    <property type="entry name" value="4-DEOXY-4-FORMAMIDO-L-ARABINOSE-PHOSPHOUNDECAPRENOL DEFORMYLASE ARND-RELATED"/>
    <property type="match status" value="1"/>
</dbReference>
<dbReference type="Proteomes" id="UP000292307">
    <property type="component" value="Chromosome"/>
</dbReference>
<keyword evidence="3" id="KW-1185">Reference proteome</keyword>
<feature type="domain" description="NodB homology" evidence="1">
    <location>
        <begin position="1"/>
        <end position="214"/>
    </location>
</feature>
<dbReference type="InterPro" id="IPR002509">
    <property type="entry name" value="NODB_dom"/>
</dbReference>
<dbReference type="PANTHER" id="PTHR10587">
    <property type="entry name" value="GLYCOSYL TRANSFERASE-RELATED"/>
    <property type="match status" value="1"/>
</dbReference>
<dbReference type="CDD" id="cd10917">
    <property type="entry name" value="CE4_NodB_like_6s_7s"/>
    <property type="match status" value="1"/>
</dbReference>
<evidence type="ECO:0000313" key="3">
    <source>
        <dbReference type="Proteomes" id="UP000292307"/>
    </source>
</evidence>
<name>A0ABX5S1N9_9BURK</name>